<sequence>YKNPIAKLDLDLFREKVKGCAWTGHLRTDTDSIAGAIGAADLFDGIAARSSEMNDESKWVLNQYTVANPEYIDIDPNRIVGIVDHHPLLSSTVVIDEPIRIDIRPVGSTSTIVACYYGSANKPMSEDIAGILMSAILLDTVNLNSPTTTEFDITMLSCLATQSNTKDIDTYADAMFQAKANGFNNLDDDEVQYNCLAHCRNTDPASMMARKQALADSMKELKTEKDTKYAYLSIVGIVNLDTNLILIGEDETELAVYAFKSQVNADEALVMNIGNLVSRKDFLPTVQAIICRDDE</sequence>
<dbReference type="RefSeq" id="XP_014152559.1">
    <property type="nucleotide sequence ID" value="XM_014297084.1"/>
</dbReference>
<dbReference type="InterPro" id="IPR001667">
    <property type="entry name" value="DDH_dom"/>
</dbReference>
<protein>
    <recommendedName>
        <fullName evidence="1">DDH domain-containing protein</fullName>
    </recommendedName>
</protein>
<feature type="domain" description="DDH" evidence="1">
    <location>
        <begin position="23"/>
        <end position="136"/>
    </location>
</feature>
<dbReference type="OrthoDB" id="374045at2759"/>
<reference evidence="2 3" key="1">
    <citation type="submission" date="2011-02" db="EMBL/GenBank/DDBJ databases">
        <title>The Genome Sequence of Sphaeroforma arctica JP610.</title>
        <authorList>
            <consortium name="The Broad Institute Genome Sequencing Platform"/>
            <person name="Russ C."/>
            <person name="Cuomo C."/>
            <person name="Young S.K."/>
            <person name="Zeng Q."/>
            <person name="Gargeya S."/>
            <person name="Alvarado L."/>
            <person name="Berlin A."/>
            <person name="Chapman S.B."/>
            <person name="Chen Z."/>
            <person name="Freedman E."/>
            <person name="Gellesch M."/>
            <person name="Goldberg J."/>
            <person name="Griggs A."/>
            <person name="Gujja S."/>
            <person name="Heilman E."/>
            <person name="Heiman D."/>
            <person name="Howarth C."/>
            <person name="Mehta T."/>
            <person name="Neiman D."/>
            <person name="Pearson M."/>
            <person name="Roberts A."/>
            <person name="Saif S."/>
            <person name="Shea T."/>
            <person name="Shenoy N."/>
            <person name="Sisk P."/>
            <person name="Stolte C."/>
            <person name="Sykes S."/>
            <person name="White J."/>
            <person name="Yandava C."/>
            <person name="Burger G."/>
            <person name="Gray M.W."/>
            <person name="Holland P.W.H."/>
            <person name="King N."/>
            <person name="Lang F.B.F."/>
            <person name="Roger A.J."/>
            <person name="Ruiz-Trillo I."/>
            <person name="Haas B."/>
            <person name="Nusbaum C."/>
            <person name="Birren B."/>
        </authorList>
    </citation>
    <scope>NUCLEOTIDE SEQUENCE [LARGE SCALE GENOMIC DNA]</scope>
    <source>
        <strain evidence="2 3">JP610</strain>
    </source>
</reference>
<feature type="non-terminal residue" evidence="2">
    <location>
        <position position="1"/>
    </location>
</feature>
<dbReference type="eggNOG" id="ENOG502RQQ5">
    <property type="taxonomic scope" value="Eukaryota"/>
</dbReference>
<evidence type="ECO:0000313" key="3">
    <source>
        <dbReference type="Proteomes" id="UP000054560"/>
    </source>
</evidence>
<organism evidence="2 3">
    <name type="scientific">Sphaeroforma arctica JP610</name>
    <dbReference type="NCBI Taxonomy" id="667725"/>
    <lineage>
        <taxon>Eukaryota</taxon>
        <taxon>Ichthyosporea</taxon>
        <taxon>Ichthyophonida</taxon>
        <taxon>Sphaeroforma</taxon>
    </lineage>
</organism>
<evidence type="ECO:0000259" key="1">
    <source>
        <dbReference type="Pfam" id="PF01368"/>
    </source>
</evidence>
<dbReference type="Pfam" id="PF01368">
    <property type="entry name" value="DHH"/>
    <property type="match status" value="1"/>
</dbReference>
<dbReference type="InterPro" id="IPR038222">
    <property type="entry name" value="DHHA2_dom_sf"/>
</dbReference>
<dbReference type="EMBL" id="KQ242448">
    <property type="protein sequence ID" value="KNC78657.1"/>
    <property type="molecule type" value="Genomic_DNA"/>
</dbReference>
<keyword evidence="3" id="KW-1185">Reference proteome</keyword>
<proteinExistence type="predicted"/>
<dbReference type="Proteomes" id="UP000054560">
    <property type="component" value="Unassembled WGS sequence"/>
</dbReference>
<dbReference type="SUPFAM" id="SSF64182">
    <property type="entry name" value="DHH phosphoesterases"/>
    <property type="match status" value="1"/>
</dbReference>
<dbReference type="Gene3D" id="3.90.1640.10">
    <property type="entry name" value="inorganic pyrophosphatase (n-terminal core)"/>
    <property type="match status" value="2"/>
</dbReference>
<accession>A0A0L0FPC7</accession>
<gene>
    <name evidence="2" type="ORF">SARC_08923</name>
</gene>
<dbReference type="GeneID" id="25909427"/>
<evidence type="ECO:0000313" key="2">
    <source>
        <dbReference type="EMBL" id="KNC78657.1"/>
    </source>
</evidence>
<dbReference type="Gene3D" id="3.10.310.20">
    <property type="entry name" value="DHHA2 domain"/>
    <property type="match status" value="1"/>
</dbReference>
<dbReference type="STRING" id="667725.A0A0L0FPC7"/>
<name>A0A0L0FPC7_9EUKA</name>
<dbReference type="AlphaFoldDB" id="A0A0L0FPC7"/>
<dbReference type="InterPro" id="IPR038763">
    <property type="entry name" value="DHH_sf"/>
</dbReference>